<sequence length="324" mass="36969">MASKSKPQKPTGKHSNLVSASKYDVNGLRVLIPNQKGCKSLDLLECKSSISALKSFTRKVATYNQHVPELRDLKESDIEPKVRQYLLVIRSSFPHIVVSDEYGMARKNGRTNKRSFQGSMEPKTAAVIELNATLMNRLVDAYCILKAADSETNTRRFRNLHFRLSVTMAHELVHVYNLYLQYSSDEHTPPQITYGGYGDSVVGESGRYWEYKVLGGFVDMRQSPDGMEVVALRDNHREKCWRIKTVHPKNRFTELTSAIDWKNKFKDVFPAVAADQETKQLLLAQIVWLTGPKIMKTLMYNMSGQDLRGFALRPRTVLRQAHKS</sequence>
<accession>A0AAN6VLI8</accession>
<keyword evidence="2" id="KW-1185">Reference proteome</keyword>
<organism evidence="1 2">
    <name type="scientific">Chaetomidium leptoderma</name>
    <dbReference type="NCBI Taxonomy" id="669021"/>
    <lineage>
        <taxon>Eukaryota</taxon>
        <taxon>Fungi</taxon>
        <taxon>Dikarya</taxon>
        <taxon>Ascomycota</taxon>
        <taxon>Pezizomycotina</taxon>
        <taxon>Sordariomycetes</taxon>
        <taxon>Sordariomycetidae</taxon>
        <taxon>Sordariales</taxon>
        <taxon>Chaetomiaceae</taxon>
        <taxon>Chaetomidium</taxon>
    </lineage>
</organism>
<gene>
    <name evidence="1" type="ORF">C8A00DRAFT_43361</name>
</gene>
<evidence type="ECO:0000313" key="2">
    <source>
        <dbReference type="Proteomes" id="UP001302745"/>
    </source>
</evidence>
<dbReference type="AlphaFoldDB" id="A0AAN6VLI8"/>
<comment type="caution">
    <text evidence="1">The sequence shown here is derived from an EMBL/GenBank/DDBJ whole genome shotgun (WGS) entry which is preliminary data.</text>
</comment>
<proteinExistence type="predicted"/>
<dbReference type="EMBL" id="MU856930">
    <property type="protein sequence ID" value="KAK4153798.1"/>
    <property type="molecule type" value="Genomic_DNA"/>
</dbReference>
<name>A0AAN6VLI8_9PEZI</name>
<reference evidence="1" key="1">
    <citation type="journal article" date="2023" name="Mol. Phylogenet. Evol.">
        <title>Genome-scale phylogeny and comparative genomics of the fungal order Sordariales.</title>
        <authorList>
            <person name="Hensen N."/>
            <person name="Bonometti L."/>
            <person name="Westerberg I."/>
            <person name="Brannstrom I.O."/>
            <person name="Guillou S."/>
            <person name="Cros-Aarteil S."/>
            <person name="Calhoun S."/>
            <person name="Haridas S."/>
            <person name="Kuo A."/>
            <person name="Mondo S."/>
            <person name="Pangilinan J."/>
            <person name="Riley R."/>
            <person name="LaButti K."/>
            <person name="Andreopoulos B."/>
            <person name="Lipzen A."/>
            <person name="Chen C."/>
            <person name="Yan M."/>
            <person name="Daum C."/>
            <person name="Ng V."/>
            <person name="Clum A."/>
            <person name="Steindorff A."/>
            <person name="Ohm R.A."/>
            <person name="Martin F."/>
            <person name="Silar P."/>
            <person name="Natvig D.O."/>
            <person name="Lalanne C."/>
            <person name="Gautier V."/>
            <person name="Ament-Velasquez S.L."/>
            <person name="Kruys A."/>
            <person name="Hutchinson M.I."/>
            <person name="Powell A.J."/>
            <person name="Barry K."/>
            <person name="Miller A.N."/>
            <person name="Grigoriev I.V."/>
            <person name="Debuchy R."/>
            <person name="Gladieux P."/>
            <person name="Hiltunen Thoren M."/>
            <person name="Johannesson H."/>
        </authorList>
    </citation>
    <scope>NUCLEOTIDE SEQUENCE</scope>
    <source>
        <strain evidence="1">CBS 538.74</strain>
    </source>
</reference>
<evidence type="ECO:0000313" key="1">
    <source>
        <dbReference type="EMBL" id="KAK4153798.1"/>
    </source>
</evidence>
<dbReference type="Proteomes" id="UP001302745">
    <property type="component" value="Unassembled WGS sequence"/>
</dbReference>
<protein>
    <submittedName>
        <fullName evidence="1">Uncharacterized protein</fullName>
    </submittedName>
</protein>
<reference evidence="1" key="2">
    <citation type="submission" date="2023-05" db="EMBL/GenBank/DDBJ databases">
        <authorList>
            <consortium name="Lawrence Berkeley National Laboratory"/>
            <person name="Steindorff A."/>
            <person name="Hensen N."/>
            <person name="Bonometti L."/>
            <person name="Westerberg I."/>
            <person name="Brannstrom I.O."/>
            <person name="Guillou S."/>
            <person name="Cros-Aarteil S."/>
            <person name="Calhoun S."/>
            <person name="Haridas S."/>
            <person name="Kuo A."/>
            <person name="Mondo S."/>
            <person name="Pangilinan J."/>
            <person name="Riley R."/>
            <person name="Labutti K."/>
            <person name="Andreopoulos B."/>
            <person name="Lipzen A."/>
            <person name="Chen C."/>
            <person name="Yanf M."/>
            <person name="Daum C."/>
            <person name="Ng V."/>
            <person name="Clum A."/>
            <person name="Ohm R."/>
            <person name="Martin F."/>
            <person name="Silar P."/>
            <person name="Natvig D."/>
            <person name="Lalanne C."/>
            <person name="Gautier V."/>
            <person name="Ament-Velasquez S.L."/>
            <person name="Kruys A."/>
            <person name="Hutchinson M.I."/>
            <person name="Powell A.J."/>
            <person name="Barry K."/>
            <person name="Miller A.N."/>
            <person name="Grigoriev I.V."/>
            <person name="Debuchy R."/>
            <person name="Gladieux P."/>
            <person name="Thoren M.H."/>
            <person name="Johannesson H."/>
        </authorList>
    </citation>
    <scope>NUCLEOTIDE SEQUENCE</scope>
    <source>
        <strain evidence="1">CBS 538.74</strain>
    </source>
</reference>